<evidence type="ECO:0000256" key="4">
    <source>
        <dbReference type="ARBA" id="ARBA00022728"/>
    </source>
</evidence>
<sequence length="214" mass="23310">MSLTTTIHDSLPYIDAEPTPQERSAALALITSELPSSLSTTTSHPSLPALPPQHFTPLIEAELLRISIGQNLTAIDTSRYESQDAPSSSPSSASSPESLQKYRDALARAYTSSTYLSGRQTNLALLEQFGKNAWLVGNSQLEDVLRGLERELAETKGEIDGVVIDRKNAQESVGAEVKGLEEAWRRGVGKVLETEVAVEQLRLEILGRRRQGAK</sequence>
<dbReference type="GO" id="GO:0008380">
    <property type="term" value="P:RNA splicing"/>
    <property type="evidence" value="ECO:0007669"/>
    <property type="project" value="UniProtKB-KW"/>
</dbReference>
<dbReference type="GO" id="GO:0006397">
    <property type="term" value="P:mRNA processing"/>
    <property type="evidence" value="ECO:0007669"/>
    <property type="project" value="UniProtKB-KW"/>
</dbReference>
<keyword evidence="4" id="KW-0747">Spliceosome</keyword>
<evidence type="ECO:0000256" key="6">
    <source>
        <dbReference type="ARBA" id="ARBA00023242"/>
    </source>
</evidence>
<comment type="subcellular location">
    <subcellularLocation>
        <location evidence="1">Nucleus</location>
    </subcellularLocation>
</comment>
<keyword evidence="3" id="KW-0507">mRNA processing</keyword>
<keyword evidence="6" id="KW-0539">Nucleus</keyword>
<protein>
    <submittedName>
        <fullName evidence="8">Pre-mRNA-splicing factor SPF27</fullName>
    </submittedName>
</protein>
<dbReference type="EMBL" id="MU251384">
    <property type="protein sequence ID" value="KAG9237530.1"/>
    <property type="molecule type" value="Genomic_DNA"/>
</dbReference>
<evidence type="ECO:0000256" key="1">
    <source>
        <dbReference type="ARBA" id="ARBA00004123"/>
    </source>
</evidence>
<evidence type="ECO:0000313" key="8">
    <source>
        <dbReference type="EMBL" id="KAG9237530.1"/>
    </source>
</evidence>
<dbReference type="Proteomes" id="UP000824998">
    <property type="component" value="Unassembled WGS sequence"/>
</dbReference>
<dbReference type="GO" id="GO:0071013">
    <property type="term" value="C:catalytic step 2 spliceosome"/>
    <property type="evidence" value="ECO:0007669"/>
    <property type="project" value="TreeGrafter"/>
</dbReference>
<dbReference type="PANTHER" id="PTHR13296">
    <property type="entry name" value="BCAS2 PROTEIN"/>
    <property type="match status" value="1"/>
</dbReference>
<evidence type="ECO:0000256" key="2">
    <source>
        <dbReference type="ARBA" id="ARBA00010788"/>
    </source>
</evidence>
<keyword evidence="5" id="KW-0508">mRNA splicing</keyword>
<dbReference type="InterPro" id="IPR008409">
    <property type="entry name" value="SPF27"/>
</dbReference>
<accession>A0A9P7YQR1</accession>
<feature type="region of interest" description="Disordered" evidence="7">
    <location>
        <begin position="79"/>
        <end position="100"/>
    </location>
</feature>
<feature type="compositionally biased region" description="Low complexity" evidence="7">
    <location>
        <begin position="85"/>
        <end position="98"/>
    </location>
</feature>
<evidence type="ECO:0000313" key="9">
    <source>
        <dbReference type="Proteomes" id="UP000824998"/>
    </source>
</evidence>
<gene>
    <name evidence="8" type="ORF">BJ875DRAFT_453398</name>
</gene>
<evidence type="ECO:0000256" key="7">
    <source>
        <dbReference type="SAM" id="MobiDB-lite"/>
    </source>
</evidence>
<reference evidence="8" key="1">
    <citation type="journal article" date="2021" name="IMA Fungus">
        <title>Genomic characterization of three marine fungi, including Emericellopsis atlantica sp. nov. with signatures of a generalist lifestyle and marine biomass degradation.</title>
        <authorList>
            <person name="Hagestad O.C."/>
            <person name="Hou L."/>
            <person name="Andersen J.H."/>
            <person name="Hansen E.H."/>
            <person name="Altermark B."/>
            <person name="Li C."/>
            <person name="Kuhnert E."/>
            <person name="Cox R.J."/>
            <person name="Crous P.W."/>
            <person name="Spatafora J.W."/>
            <person name="Lail K."/>
            <person name="Amirebrahimi M."/>
            <person name="Lipzen A."/>
            <person name="Pangilinan J."/>
            <person name="Andreopoulos W."/>
            <person name="Hayes R.D."/>
            <person name="Ng V."/>
            <person name="Grigoriev I.V."/>
            <person name="Jackson S.A."/>
            <person name="Sutton T.D.S."/>
            <person name="Dobson A.D.W."/>
            <person name="Rama T."/>
        </authorList>
    </citation>
    <scope>NUCLEOTIDE SEQUENCE</scope>
    <source>
        <strain evidence="8">TRa018bII</strain>
    </source>
</reference>
<dbReference type="PANTHER" id="PTHR13296:SF0">
    <property type="entry name" value="PRE-MRNA-SPLICING FACTOR SPF27"/>
    <property type="match status" value="1"/>
</dbReference>
<comment type="caution">
    <text evidence="8">The sequence shown here is derived from an EMBL/GenBank/DDBJ whole genome shotgun (WGS) entry which is preliminary data.</text>
</comment>
<dbReference type="Pfam" id="PF05700">
    <property type="entry name" value="BCAS2"/>
    <property type="match status" value="1"/>
</dbReference>
<proteinExistence type="inferred from homology"/>
<comment type="similarity">
    <text evidence="2">Belongs to the SPF27 family.</text>
</comment>
<dbReference type="GO" id="GO:0071011">
    <property type="term" value="C:precatalytic spliceosome"/>
    <property type="evidence" value="ECO:0007669"/>
    <property type="project" value="TreeGrafter"/>
</dbReference>
<evidence type="ECO:0000256" key="5">
    <source>
        <dbReference type="ARBA" id="ARBA00023187"/>
    </source>
</evidence>
<evidence type="ECO:0000256" key="3">
    <source>
        <dbReference type="ARBA" id="ARBA00022664"/>
    </source>
</evidence>
<name>A0A9P7YQR1_9HELO</name>
<dbReference type="OrthoDB" id="205794at2759"/>
<keyword evidence="9" id="KW-1185">Reference proteome</keyword>
<organism evidence="8 9">
    <name type="scientific">Amylocarpus encephaloides</name>
    <dbReference type="NCBI Taxonomy" id="45428"/>
    <lineage>
        <taxon>Eukaryota</taxon>
        <taxon>Fungi</taxon>
        <taxon>Dikarya</taxon>
        <taxon>Ascomycota</taxon>
        <taxon>Pezizomycotina</taxon>
        <taxon>Leotiomycetes</taxon>
        <taxon>Helotiales</taxon>
        <taxon>Helotiales incertae sedis</taxon>
        <taxon>Amylocarpus</taxon>
    </lineage>
</organism>
<dbReference type="AlphaFoldDB" id="A0A9P7YQR1"/>
<dbReference type="GO" id="GO:0000974">
    <property type="term" value="C:Prp19 complex"/>
    <property type="evidence" value="ECO:0007669"/>
    <property type="project" value="TreeGrafter"/>
</dbReference>